<dbReference type="PANTHER" id="PTHR10949:SF0">
    <property type="entry name" value="LIPOYL SYNTHASE, MITOCHONDRIAL"/>
    <property type="match status" value="1"/>
</dbReference>
<comment type="cofactor">
    <cofactor evidence="1">
        <name>[4Fe-4S] cluster</name>
        <dbReference type="ChEBI" id="CHEBI:49883"/>
    </cofactor>
</comment>
<gene>
    <name evidence="3" type="ORF">RF55_19939</name>
</gene>
<dbReference type="OrthoDB" id="3231at2759"/>
<dbReference type="SUPFAM" id="SSF102114">
    <property type="entry name" value="Radical SAM enzymes"/>
    <property type="match status" value="1"/>
</dbReference>
<name>A0A0J7JZH3_LASNI</name>
<dbReference type="InterPro" id="IPR003698">
    <property type="entry name" value="Lipoyl_synth"/>
</dbReference>
<keyword evidence="2" id="KW-0411">Iron-sulfur</keyword>
<accession>A0A0J7JZH3</accession>
<dbReference type="GO" id="GO:0051539">
    <property type="term" value="F:4 iron, 4 sulfur cluster binding"/>
    <property type="evidence" value="ECO:0007669"/>
    <property type="project" value="UniProtKB-KW"/>
</dbReference>
<keyword evidence="2" id="KW-0004">4Fe-4S</keyword>
<evidence type="ECO:0000256" key="1">
    <source>
        <dbReference type="ARBA" id="ARBA00001966"/>
    </source>
</evidence>
<dbReference type="GO" id="GO:0016992">
    <property type="term" value="F:lipoate synthase activity"/>
    <property type="evidence" value="ECO:0007669"/>
    <property type="project" value="InterPro"/>
</dbReference>
<dbReference type="PANTHER" id="PTHR10949">
    <property type="entry name" value="LIPOYL SYNTHASE"/>
    <property type="match status" value="1"/>
</dbReference>
<dbReference type="InterPro" id="IPR058240">
    <property type="entry name" value="rSAM_sf"/>
</dbReference>
<keyword evidence="2" id="KW-0479">Metal-binding</keyword>
<reference evidence="3 4" key="1">
    <citation type="submission" date="2015-04" db="EMBL/GenBank/DDBJ databases">
        <title>Lasius niger genome sequencing.</title>
        <authorList>
            <person name="Konorov E.A."/>
            <person name="Nikitin M.A."/>
            <person name="Kirill M.V."/>
            <person name="Chang P."/>
        </authorList>
    </citation>
    <scope>NUCLEOTIDE SEQUENCE [LARGE SCALE GENOMIC DNA]</scope>
    <source>
        <tissue evidence="3">Whole</tissue>
    </source>
</reference>
<dbReference type="EMBL" id="LBMM01019694">
    <property type="protein sequence ID" value="KMQ83477.1"/>
    <property type="molecule type" value="Genomic_DNA"/>
</dbReference>
<comment type="caution">
    <text evidence="3">The sequence shown here is derived from an EMBL/GenBank/DDBJ whole genome shotgun (WGS) entry which is preliminary data.</text>
</comment>
<proteinExistence type="predicted"/>
<evidence type="ECO:0000256" key="2">
    <source>
        <dbReference type="ARBA" id="ARBA00022485"/>
    </source>
</evidence>
<evidence type="ECO:0000313" key="4">
    <source>
        <dbReference type="Proteomes" id="UP000036403"/>
    </source>
</evidence>
<dbReference type="Proteomes" id="UP000036403">
    <property type="component" value="Unassembled WGS sequence"/>
</dbReference>
<keyword evidence="4" id="KW-1185">Reference proteome</keyword>
<keyword evidence="2" id="KW-0408">Iron</keyword>
<sequence>MLGLGESFEQVQATLRDLRAHRVDMVTIGQYLQPTPHHHPVLRYWTPDEFAQLEREGLGLGFSHVAAGPLVRSSYHADLQAHAAGLTVNANDKSDSTML</sequence>
<organism evidence="3 4">
    <name type="scientific">Lasius niger</name>
    <name type="common">Black garden ant</name>
    <dbReference type="NCBI Taxonomy" id="67767"/>
    <lineage>
        <taxon>Eukaryota</taxon>
        <taxon>Metazoa</taxon>
        <taxon>Ecdysozoa</taxon>
        <taxon>Arthropoda</taxon>
        <taxon>Hexapoda</taxon>
        <taxon>Insecta</taxon>
        <taxon>Pterygota</taxon>
        <taxon>Neoptera</taxon>
        <taxon>Endopterygota</taxon>
        <taxon>Hymenoptera</taxon>
        <taxon>Apocrita</taxon>
        <taxon>Aculeata</taxon>
        <taxon>Formicoidea</taxon>
        <taxon>Formicidae</taxon>
        <taxon>Formicinae</taxon>
        <taxon>Lasius</taxon>
        <taxon>Lasius</taxon>
    </lineage>
</organism>
<evidence type="ECO:0000313" key="3">
    <source>
        <dbReference type="EMBL" id="KMQ83477.1"/>
    </source>
</evidence>
<protein>
    <submittedName>
        <fullName evidence="3">Lipoyl synthase</fullName>
    </submittedName>
</protein>
<dbReference type="AlphaFoldDB" id="A0A0J7JZH3"/>
<dbReference type="PaxDb" id="67767-A0A0J7JZH3"/>
<dbReference type="STRING" id="67767.A0A0J7JZH3"/>